<dbReference type="SMART" id="SM00504">
    <property type="entry name" value="Ubox"/>
    <property type="match status" value="1"/>
</dbReference>
<dbReference type="PANTHER" id="PTHR45647:SF3">
    <property type="entry name" value="OS10G0552400 PROTEIN"/>
    <property type="match status" value="1"/>
</dbReference>
<evidence type="ECO:0000313" key="8">
    <source>
        <dbReference type="Proteomes" id="UP000008021"/>
    </source>
</evidence>
<dbReference type="InterPro" id="IPR013083">
    <property type="entry name" value="Znf_RING/FYVE/PHD"/>
</dbReference>
<evidence type="ECO:0000256" key="2">
    <source>
        <dbReference type="ARBA" id="ARBA00004906"/>
    </source>
</evidence>
<accession>A0A0E0F0R1</accession>
<comment type="pathway">
    <text evidence="2">Protein modification; protein ubiquitination.</text>
</comment>
<reference evidence="7" key="1">
    <citation type="submission" date="2015-04" db="UniProtKB">
        <authorList>
            <consortium name="EnsemblPlants"/>
        </authorList>
    </citation>
    <scope>IDENTIFICATION</scope>
</reference>
<reference evidence="7" key="2">
    <citation type="submission" date="2018-05" db="EMBL/GenBank/DDBJ databases">
        <title>OmerRS3 (Oryza meridionalis Reference Sequence Version 3).</title>
        <authorList>
            <person name="Zhang J."/>
            <person name="Kudrna D."/>
            <person name="Lee S."/>
            <person name="Talag J."/>
            <person name="Welchert J."/>
            <person name="Wing R.A."/>
        </authorList>
    </citation>
    <scope>NUCLEOTIDE SEQUENCE [LARGE SCALE GENOMIC DNA]</scope>
    <source>
        <strain evidence="7">cv. OR44</strain>
    </source>
</reference>
<dbReference type="InterPro" id="IPR051348">
    <property type="entry name" value="U-box_ubiquitin_ligases"/>
</dbReference>
<keyword evidence="4" id="KW-0808">Transferase</keyword>
<dbReference type="Gene3D" id="3.30.40.10">
    <property type="entry name" value="Zinc/RING finger domain, C3HC4 (zinc finger)"/>
    <property type="match status" value="1"/>
</dbReference>
<proteinExistence type="predicted"/>
<dbReference type="GO" id="GO:0061630">
    <property type="term" value="F:ubiquitin protein ligase activity"/>
    <property type="evidence" value="ECO:0007669"/>
    <property type="project" value="UniProtKB-EC"/>
</dbReference>
<protein>
    <recommendedName>
        <fullName evidence="3">RING-type E3 ubiquitin transferase</fullName>
        <ecNumber evidence="3">2.3.2.27</ecNumber>
    </recommendedName>
</protein>
<dbReference type="InterPro" id="IPR003613">
    <property type="entry name" value="Ubox_domain"/>
</dbReference>
<dbReference type="Gramene" id="OMERI10G14250.2">
    <property type="protein sequence ID" value="OMERI10G14250.2"/>
    <property type="gene ID" value="OMERI10G14250"/>
</dbReference>
<organism evidence="7">
    <name type="scientific">Oryza meridionalis</name>
    <dbReference type="NCBI Taxonomy" id="40149"/>
    <lineage>
        <taxon>Eukaryota</taxon>
        <taxon>Viridiplantae</taxon>
        <taxon>Streptophyta</taxon>
        <taxon>Embryophyta</taxon>
        <taxon>Tracheophyta</taxon>
        <taxon>Spermatophyta</taxon>
        <taxon>Magnoliopsida</taxon>
        <taxon>Liliopsida</taxon>
        <taxon>Poales</taxon>
        <taxon>Poaceae</taxon>
        <taxon>BOP clade</taxon>
        <taxon>Oryzoideae</taxon>
        <taxon>Oryzeae</taxon>
        <taxon>Oryzinae</taxon>
        <taxon>Oryza</taxon>
    </lineage>
</organism>
<evidence type="ECO:0000313" key="7">
    <source>
        <dbReference type="EnsemblPlants" id="OMERI10G14250.2"/>
    </source>
</evidence>
<evidence type="ECO:0000256" key="5">
    <source>
        <dbReference type="ARBA" id="ARBA00022786"/>
    </source>
</evidence>
<evidence type="ECO:0000256" key="4">
    <source>
        <dbReference type="ARBA" id="ARBA00022679"/>
    </source>
</evidence>
<dbReference type="UniPathway" id="UPA00143"/>
<feature type="domain" description="U-box" evidence="6">
    <location>
        <begin position="359"/>
        <end position="433"/>
    </location>
</feature>
<dbReference type="CDD" id="cd01989">
    <property type="entry name" value="USP_STK_Ubox_N"/>
    <property type="match status" value="1"/>
</dbReference>
<keyword evidence="5" id="KW-0833">Ubl conjugation pathway</keyword>
<sequence length="435" mass="48985">MDPATRAAAAAAVVEKVFVALPAEKGKTTLSWALGHFRGSGAKLVVTHVHVPPQTIPVMGVQFHVSNVSPQQVKCEKLVIEKEDVVAGLLELIASHGITKLVIAAAADKHYSRKMDKPKSKISTEIMQRADASCQIWFVCKEQLICTRDKKVETTQSVTPLSQLFKIDTPPSPDIGQTILQPSAEQEQNDNEMELGFSDELNDARVAAENLMERALSESLRRQRADEQVVSSLQKVKQFEELYLEEVKRRKELEGALVKANLELTRLKQEMDIPRNHQSTILGDRQEVITDKFILRQQTVDMKSDFGATGQLIKPQQEYLQLHPDHDNGVRQPETLLHRRSLTAFSPASTVPSQFDKDSIPSHFICPISQEIMREPCIAADGFTYEAEAIINWFDEGHEVSPMTKQPLVHRDLIPNFALRSVIQDYTRRKQYSFS</sequence>
<dbReference type="EnsemblPlants" id="OMERI10G14250.2">
    <property type="protein sequence ID" value="OMERI10G14250.2"/>
    <property type="gene ID" value="OMERI10G14250"/>
</dbReference>
<evidence type="ECO:0000256" key="1">
    <source>
        <dbReference type="ARBA" id="ARBA00000900"/>
    </source>
</evidence>
<keyword evidence="8" id="KW-1185">Reference proteome</keyword>
<dbReference type="Proteomes" id="UP000008021">
    <property type="component" value="Chromosome 10"/>
</dbReference>
<dbReference type="CDD" id="cd16655">
    <property type="entry name" value="RING-Ubox_WDSUB1-like"/>
    <property type="match status" value="1"/>
</dbReference>
<dbReference type="HOGENOM" id="CLU_036548_0_0_1"/>
<dbReference type="EC" id="2.3.2.27" evidence="3"/>
<dbReference type="Pfam" id="PF04564">
    <property type="entry name" value="U-box"/>
    <property type="match status" value="1"/>
</dbReference>
<name>A0A0E0F0R1_9ORYZ</name>
<evidence type="ECO:0000256" key="3">
    <source>
        <dbReference type="ARBA" id="ARBA00012483"/>
    </source>
</evidence>
<comment type="catalytic activity">
    <reaction evidence="1">
        <text>S-ubiquitinyl-[E2 ubiquitin-conjugating enzyme]-L-cysteine + [acceptor protein]-L-lysine = [E2 ubiquitin-conjugating enzyme]-L-cysteine + N(6)-ubiquitinyl-[acceptor protein]-L-lysine.</text>
        <dbReference type="EC" id="2.3.2.27"/>
    </reaction>
</comment>
<dbReference type="GO" id="GO:0016567">
    <property type="term" value="P:protein ubiquitination"/>
    <property type="evidence" value="ECO:0007669"/>
    <property type="project" value="UniProtKB-UniPathway"/>
</dbReference>
<dbReference type="PANTHER" id="PTHR45647">
    <property type="entry name" value="OS02G0152300 PROTEIN"/>
    <property type="match status" value="1"/>
</dbReference>
<dbReference type="AlphaFoldDB" id="A0A0E0F0R1"/>
<evidence type="ECO:0000259" key="6">
    <source>
        <dbReference type="PROSITE" id="PS51698"/>
    </source>
</evidence>
<dbReference type="PROSITE" id="PS51698">
    <property type="entry name" value="U_BOX"/>
    <property type="match status" value="1"/>
</dbReference>
<dbReference type="SUPFAM" id="SSF57850">
    <property type="entry name" value="RING/U-box"/>
    <property type="match status" value="1"/>
</dbReference>